<dbReference type="RefSeq" id="WP_042903057.1">
    <property type="nucleotide sequence ID" value="NZ_JPGB01000006.1"/>
</dbReference>
<keyword evidence="2" id="KW-0812">Transmembrane</keyword>
<name>A0A081R3W0_STROR</name>
<gene>
    <name evidence="3" type="ORF">SK143_1825</name>
</gene>
<feature type="transmembrane region" description="Helical" evidence="2">
    <location>
        <begin position="92"/>
        <end position="112"/>
    </location>
</feature>
<sequence>MSDSVNNVNNEESVEKVENTPVEDVESIATQEPETVEETASEQVKDDQSEEVVEEKDSKSEQKEDAKTSAEASAQQVVEKTKGLFATKRKEIIAALVAVAVIIVAFVGYKVIQSQPKSLIGDVKVEFSGYEESGTVTYNSQDIAEKVAEIAYQKVGFNKDQAAGLAKKDPIIYAEVSRDGKLASKLIQAEAMISSVHYEFDKTNGLKNGDEVTFTVTTSSKNSPFKAEKKTFKVENLKEYEKVSTADLLKETPVTFTGFNGYGIASITENPNKDGYFNFEDNKRPTNLKNGDTVTLTVSVTYINELKSKGKVVDNNKVEVTVEGLKDLKDVKNFADLLKKNDDYSKSENQNSSFSTYTLESQGSYLKVIPEENKKSNGKVSLITVYKVTWSSGNSKEVRYKYYGYQAYLLKDNNLDLDAASKVSSWGSKDLEGLKAELATEGYKVYEEKKSE</sequence>
<proteinExistence type="predicted"/>
<evidence type="ECO:0000256" key="2">
    <source>
        <dbReference type="SAM" id="Phobius"/>
    </source>
</evidence>
<keyword evidence="2" id="KW-1133">Transmembrane helix</keyword>
<dbReference type="AlphaFoldDB" id="A0A081R3W0"/>
<feature type="compositionally biased region" description="Low complexity" evidence="1">
    <location>
        <begin position="1"/>
        <end position="11"/>
    </location>
</feature>
<evidence type="ECO:0000313" key="3">
    <source>
        <dbReference type="EMBL" id="KEQ49883.1"/>
    </source>
</evidence>
<dbReference type="PATRIC" id="fig|1303.44.peg.1749"/>
<organism evidence="3 4">
    <name type="scientific">Streptococcus oralis</name>
    <dbReference type="NCBI Taxonomy" id="1303"/>
    <lineage>
        <taxon>Bacteria</taxon>
        <taxon>Bacillati</taxon>
        <taxon>Bacillota</taxon>
        <taxon>Bacilli</taxon>
        <taxon>Lactobacillales</taxon>
        <taxon>Streptococcaceae</taxon>
        <taxon>Streptococcus</taxon>
    </lineage>
</organism>
<feature type="compositionally biased region" description="Basic and acidic residues" evidence="1">
    <location>
        <begin position="55"/>
        <end position="68"/>
    </location>
</feature>
<reference evidence="3 4" key="1">
    <citation type="submission" date="2014-05" db="EMBL/GenBank/DDBJ databases">
        <authorList>
            <person name="Daugherty S.C."/>
            <person name="Tallon L.J."/>
            <person name="Sadzewicz L."/>
            <person name="Kilian M."/>
            <person name="Tettelin H."/>
        </authorList>
    </citation>
    <scope>NUCLEOTIDE SEQUENCE [LARGE SCALE GENOMIC DNA]</scope>
    <source>
        <strain evidence="3 4">SK143</strain>
    </source>
</reference>
<protein>
    <submittedName>
        <fullName evidence="3">Uncharacterized protein</fullName>
    </submittedName>
</protein>
<feature type="region of interest" description="Disordered" evidence="1">
    <location>
        <begin position="1"/>
        <end position="74"/>
    </location>
</feature>
<evidence type="ECO:0000256" key="1">
    <source>
        <dbReference type="SAM" id="MobiDB-lite"/>
    </source>
</evidence>
<dbReference type="Proteomes" id="UP000028098">
    <property type="component" value="Unassembled WGS sequence"/>
</dbReference>
<accession>A0A081R3W0</accession>
<dbReference type="EMBL" id="JPGB01000006">
    <property type="protein sequence ID" value="KEQ49883.1"/>
    <property type="molecule type" value="Genomic_DNA"/>
</dbReference>
<keyword evidence="2" id="KW-0472">Membrane</keyword>
<evidence type="ECO:0000313" key="4">
    <source>
        <dbReference type="Proteomes" id="UP000028098"/>
    </source>
</evidence>
<comment type="caution">
    <text evidence="3">The sequence shown here is derived from an EMBL/GenBank/DDBJ whole genome shotgun (WGS) entry which is preliminary data.</text>
</comment>